<dbReference type="eggNOG" id="arCOG00519">
    <property type="taxonomic scope" value="Archaea"/>
</dbReference>
<dbReference type="GeneID" id="5144508"/>
<protein>
    <recommendedName>
        <fullName evidence="1">Flavodoxin-like domain-containing protein</fullName>
    </recommendedName>
</protein>
<dbReference type="Proteomes" id="UP000000663">
    <property type="component" value="Chromosome"/>
</dbReference>
<gene>
    <name evidence="2" type="ORF">RCIX1700</name>
</gene>
<feature type="domain" description="Flavodoxin-like" evidence="1">
    <location>
        <begin position="18"/>
        <end position="133"/>
    </location>
</feature>
<dbReference type="GO" id="GO:0006783">
    <property type="term" value="P:heme biosynthetic process"/>
    <property type="evidence" value="ECO:0007669"/>
    <property type="project" value="TreeGrafter"/>
</dbReference>
<dbReference type="InterPro" id="IPR008254">
    <property type="entry name" value="Flavodoxin/NO_synth"/>
</dbReference>
<organism evidence="2 3">
    <name type="scientific">Methanocella arvoryzae (strain DSM 22066 / NBRC 105507 / MRE50)</name>
    <dbReference type="NCBI Taxonomy" id="351160"/>
    <lineage>
        <taxon>Archaea</taxon>
        <taxon>Methanobacteriati</taxon>
        <taxon>Methanobacteriota</taxon>
        <taxon>Stenosarchaea group</taxon>
        <taxon>Methanomicrobia</taxon>
        <taxon>Methanocellales</taxon>
        <taxon>Methanocellaceae</taxon>
        <taxon>Methanocella</taxon>
    </lineage>
</organism>
<dbReference type="OrthoDB" id="63875at2157"/>
<proteinExistence type="predicted"/>
<dbReference type="Pfam" id="PF12641">
    <property type="entry name" value="Flavodoxin_3"/>
    <property type="match status" value="1"/>
</dbReference>
<dbReference type="RefSeq" id="WP_012035644.1">
    <property type="nucleotide sequence ID" value="NC_009464.1"/>
</dbReference>
<dbReference type="InterPro" id="IPR052200">
    <property type="entry name" value="Protoporphyrinogen_IX_DH"/>
</dbReference>
<name>Q0W3X2_METAR</name>
<dbReference type="KEGG" id="rci:RCIX1700"/>
<keyword evidence="3" id="KW-1185">Reference proteome</keyword>
<dbReference type="AlphaFoldDB" id="Q0W3X2"/>
<dbReference type="SUPFAM" id="SSF52218">
    <property type="entry name" value="Flavoproteins"/>
    <property type="match status" value="1"/>
</dbReference>
<dbReference type="GO" id="GO:0010181">
    <property type="term" value="F:FMN binding"/>
    <property type="evidence" value="ECO:0007669"/>
    <property type="project" value="InterPro"/>
</dbReference>
<sequence length="172" mass="18868">MKQTGNNLQEHAPVKTLLVVYSYHHMNTAKVATVLARVLDAQVKMPGQTDPGELANYDFIGFGSGIDSGRHYSELLDFADKLSPVAGKKAFIFSTSAIMGADKVSKDHAALREKLQAKGYVIVDEFACKGFNTNSFLKYIGGMNRGRPNAEDLRRAEEFALNLRQKAGLTGR</sequence>
<dbReference type="InterPro" id="IPR029039">
    <property type="entry name" value="Flavoprotein-like_sf"/>
</dbReference>
<dbReference type="STRING" id="351160.RCIX1700"/>
<accession>Q0W3X2</accession>
<evidence type="ECO:0000259" key="1">
    <source>
        <dbReference type="Pfam" id="PF12641"/>
    </source>
</evidence>
<dbReference type="PANTHER" id="PTHR38030">
    <property type="entry name" value="PROTOPORPHYRINOGEN IX DEHYDROGENASE [MENAQUINONE]"/>
    <property type="match status" value="1"/>
</dbReference>
<evidence type="ECO:0000313" key="3">
    <source>
        <dbReference type="Proteomes" id="UP000000663"/>
    </source>
</evidence>
<dbReference type="EMBL" id="AM114193">
    <property type="protein sequence ID" value="CAJ36921.1"/>
    <property type="molecule type" value="Genomic_DNA"/>
</dbReference>
<dbReference type="PANTHER" id="PTHR38030:SF2">
    <property type="entry name" value="PROTOPORPHYRINOGEN IX DEHYDROGENASE [QUINONE]"/>
    <property type="match status" value="1"/>
</dbReference>
<reference evidence="2 3" key="1">
    <citation type="journal article" date="2006" name="Science">
        <title>Genome of rice cluster I archaea -- the key methane producers in the rice rhizosphere.</title>
        <authorList>
            <person name="Erkel C."/>
            <person name="Kube M."/>
            <person name="Reinhardt R."/>
            <person name="Liesack W."/>
        </authorList>
    </citation>
    <scope>NUCLEOTIDE SEQUENCE [LARGE SCALE GENOMIC DNA]</scope>
    <source>
        <strain evidence="3">DSM 22066 / NBRC 105507 / MRE50</strain>
    </source>
</reference>
<dbReference type="PATRIC" id="fig|351160.9.peg.1357"/>
<evidence type="ECO:0000313" key="2">
    <source>
        <dbReference type="EMBL" id="CAJ36921.1"/>
    </source>
</evidence>
<dbReference type="GO" id="GO:0070819">
    <property type="term" value="F:menaquinone-dependent protoporphyrinogen oxidase activity"/>
    <property type="evidence" value="ECO:0007669"/>
    <property type="project" value="TreeGrafter"/>
</dbReference>
<dbReference type="Gene3D" id="3.40.50.360">
    <property type="match status" value="1"/>
</dbReference>